<reference evidence="3" key="1">
    <citation type="submission" date="2020-01" db="EMBL/GenBank/DDBJ databases">
        <authorList>
            <consortium name="DOE Joint Genome Institute"/>
            <person name="Haridas S."/>
            <person name="Albert R."/>
            <person name="Binder M."/>
            <person name="Bloem J."/>
            <person name="Labutti K."/>
            <person name="Salamov A."/>
            <person name="Andreopoulos B."/>
            <person name="Baker S.E."/>
            <person name="Barry K."/>
            <person name="Bills G."/>
            <person name="Bluhm B.H."/>
            <person name="Cannon C."/>
            <person name="Castanera R."/>
            <person name="Culley D.E."/>
            <person name="Daum C."/>
            <person name="Ezra D."/>
            <person name="Gonzalez J.B."/>
            <person name="Henrissat B."/>
            <person name="Kuo A."/>
            <person name="Liang C."/>
            <person name="Lipzen A."/>
            <person name="Lutzoni F."/>
            <person name="Magnuson J."/>
            <person name="Mondo S."/>
            <person name="Nolan M."/>
            <person name="Ohm R."/>
            <person name="Pangilinan J."/>
            <person name="Park H.-J."/>
            <person name="Ramirez L."/>
            <person name="Alfaro M."/>
            <person name="Sun H."/>
            <person name="Tritt A."/>
            <person name="Yoshinaga Y."/>
            <person name="Zwiers L.-H."/>
            <person name="Turgeon B.G."/>
            <person name="Goodwin S.B."/>
            <person name="Spatafora J.W."/>
            <person name="Crous P.W."/>
            <person name="Grigoriev I.V."/>
        </authorList>
    </citation>
    <scope>NUCLEOTIDE SEQUENCE</scope>
    <source>
        <strain evidence="3">IPT5</strain>
    </source>
</reference>
<dbReference type="InterPro" id="IPR015590">
    <property type="entry name" value="Aldehyde_DH_dom"/>
</dbReference>
<dbReference type="InterPro" id="IPR016163">
    <property type="entry name" value="Ald_DH_C"/>
</dbReference>
<dbReference type="GO" id="GO:0006574">
    <property type="term" value="P:L-valine catabolic process"/>
    <property type="evidence" value="ECO:0007669"/>
    <property type="project" value="TreeGrafter"/>
</dbReference>
<evidence type="ECO:0000259" key="2">
    <source>
        <dbReference type="Pfam" id="PF00171"/>
    </source>
</evidence>
<dbReference type="Gene3D" id="3.40.309.10">
    <property type="entry name" value="Aldehyde Dehydrogenase, Chain A, domain 2"/>
    <property type="match status" value="1"/>
</dbReference>
<dbReference type="SUPFAM" id="SSF53720">
    <property type="entry name" value="ALDH-like"/>
    <property type="match status" value="1"/>
</dbReference>
<dbReference type="GO" id="GO:0004491">
    <property type="term" value="F:methylmalonate-semialdehyde dehydrogenase (acylating, NAD) activity"/>
    <property type="evidence" value="ECO:0007669"/>
    <property type="project" value="InterPro"/>
</dbReference>
<keyword evidence="4" id="KW-1185">Reference proteome</keyword>
<evidence type="ECO:0000256" key="1">
    <source>
        <dbReference type="ARBA" id="ARBA00009986"/>
    </source>
</evidence>
<dbReference type="Pfam" id="PF00171">
    <property type="entry name" value="Aldedh"/>
    <property type="match status" value="1"/>
</dbReference>
<name>A0A6A7AUC4_9PLEO</name>
<dbReference type="FunFam" id="3.40.309.10:FF:000002">
    <property type="entry name" value="Methylmalonate-semialdehyde dehydrogenase (Acylating)"/>
    <property type="match status" value="1"/>
</dbReference>
<dbReference type="EMBL" id="MU006342">
    <property type="protein sequence ID" value="KAF2845725.1"/>
    <property type="molecule type" value="Genomic_DNA"/>
</dbReference>
<comment type="similarity">
    <text evidence="1">Belongs to the aldehyde dehydrogenase family.</text>
</comment>
<dbReference type="PANTHER" id="PTHR43866:SF3">
    <property type="entry name" value="METHYLMALONATE-SEMIALDEHYDE DEHYDROGENASE [ACYLATING], MITOCHONDRIAL"/>
    <property type="match status" value="1"/>
</dbReference>
<gene>
    <name evidence="3" type="ORF">T440DRAFT_256657</name>
</gene>
<accession>A0A6A7AUC4</accession>
<evidence type="ECO:0000313" key="4">
    <source>
        <dbReference type="Proteomes" id="UP000799423"/>
    </source>
</evidence>
<dbReference type="InterPro" id="IPR016161">
    <property type="entry name" value="Ald_DH/histidinol_DH"/>
</dbReference>
<organism evidence="3 4">
    <name type="scientific">Plenodomus tracheiphilus IPT5</name>
    <dbReference type="NCBI Taxonomy" id="1408161"/>
    <lineage>
        <taxon>Eukaryota</taxon>
        <taxon>Fungi</taxon>
        <taxon>Dikarya</taxon>
        <taxon>Ascomycota</taxon>
        <taxon>Pezizomycotina</taxon>
        <taxon>Dothideomycetes</taxon>
        <taxon>Pleosporomycetidae</taxon>
        <taxon>Pleosporales</taxon>
        <taxon>Pleosporineae</taxon>
        <taxon>Leptosphaeriaceae</taxon>
        <taxon>Plenodomus</taxon>
    </lineage>
</organism>
<sequence>MRQRRRIQHENSIVGAAFEAAGQQCMALSVLVTLPETKEWVNSLVEEAKQLKVDGGFESDVDVAPVVSAESRARIEEVITAAEEEGATILLDGRNYRPATGKYSDGIWIGPTIITGVKPHMRCYTEEIFGPVRVCVDAKDVDDAIHLINANEYGNGVAIFTSSGAGASYFSNNIKAGQVGVNMPIPVPLSVISFTGNKRSVAGGGISTFYGKPAWNFYTLTKTITSLWRRKHTAAAKASVNMSTQS</sequence>
<dbReference type="GO" id="GO:0005739">
    <property type="term" value="C:mitochondrion"/>
    <property type="evidence" value="ECO:0007669"/>
    <property type="project" value="TreeGrafter"/>
</dbReference>
<dbReference type="OrthoDB" id="310895at2759"/>
<proteinExistence type="inferred from homology"/>
<dbReference type="InterPro" id="IPR010061">
    <property type="entry name" value="MeMal-semiAld_DH"/>
</dbReference>
<dbReference type="Proteomes" id="UP000799423">
    <property type="component" value="Unassembled WGS sequence"/>
</dbReference>
<protein>
    <submittedName>
        <fullName evidence="3">ALDH-like protein</fullName>
    </submittedName>
</protein>
<dbReference type="GO" id="GO:0006210">
    <property type="term" value="P:thymine catabolic process"/>
    <property type="evidence" value="ECO:0007669"/>
    <property type="project" value="TreeGrafter"/>
</dbReference>
<dbReference type="AlphaFoldDB" id="A0A6A7AUC4"/>
<dbReference type="PANTHER" id="PTHR43866">
    <property type="entry name" value="MALONATE-SEMIALDEHYDE DEHYDROGENASE"/>
    <property type="match status" value="1"/>
</dbReference>
<feature type="domain" description="Aldehyde dehydrogenase" evidence="2">
    <location>
        <begin position="11"/>
        <end position="224"/>
    </location>
</feature>
<evidence type="ECO:0000313" key="3">
    <source>
        <dbReference type="EMBL" id="KAF2845725.1"/>
    </source>
</evidence>